<protein>
    <submittedName>
        <fullName evidence="3">Carboxylesterase NlhH</fullName>
        <ecNumber evidence="3">3.1.1.1</ecNumber>
    </submittedName>
</protein>
<dbReference type="InterPro" id="IPR050300">
    <property type="entry name" value="GDXG_lipolytic_enzyme"/>
</dbReference>
<evidence type="ECO:0000259" key="2">
    <source>
        <dbReference type="Pfam" id="PF07859"/>
    </source>
</evidence>
<name>A0A5C6BNS0_9PLAN</name>
<reference evidence="3 4" key="1">
    <citation type="submission" date="2019-02" db="EMBL/GenBank/DDBJ databases">
        <title>Deep-cultivation of Planctomycetes and their phenomic and genomic characterization uncovers novel biology.</title>
        <authorList>
            <person name="Wiegand S."/>
            <person name="Jogler M."/>
            <person name="Boedeker C."/>
            <person name="Pinto D."/>
            <person name="Vollmers J."/>
            <person name="Rivas-Marin E."/>
            <person name="Kohn T."/>
            <person name="Peeters S.H."/>
            <person name="Heuer A."/>
            <person name="Rast P."/>
            <person name="Oberbeckmann S."/>
            <person name="Bunk B."/>
            <person name="Jeske O."/>
            <person name="Meyerdierks A."/>
            <person name="Storesund J.E."/>
            <person name="Kallscheuer N."/>
            <person name="Luecker S."/>
            <person name="Lage O.M."/>
            <person name="Pohl T."/>
            <person name="Merkel B.J."/>
            <person name="Hornburger P."/>
            <person name="Mueller R.-W."/>
            <person name="Bruemmer F."/>
            <person name="Labrenz M."/>
            <person name="Spormann A.M."/>
            <person name="Op Den Camp H."/>
            <person name="Overmann J."/>
            <person name="Amann R."/>
            <person name="Jetten M.S.M."/>
            <person name="Mascher T."/>
            <person name="Medema M.H."/>
            <person name="Devos D.P."/>
            <person name="Kaster A.-K."/>
            <person name="Ovreas L."/>
            <person name="Rohde M."/>
            <person name="Galperin M.Y."/>
            <person name="Jogler C."/>
        </authorList>
    </citation>
    <scope>NUCLEOTIDE SEQUENCE [LARGE SCALE GENOMIC DNA]</scope>
    <source>
        <strain evidence="3 4">CA54</strain>
    </source>
</reference>
<dbReference type="EC" id="3.1.1.1" evidence="3"/>
<dbReference type="GO" id="GO:0106435">
    <property type="term" value="F:carboxylesterase activity"/>
    <property type="evidence" value="ECO:0007669"/>
    <property type="project" value="UniProtKB-EC"/>
</dbReference>
<dbReference type="EMBL" id="SJPP01000001">
    <property type="protein sequence ID" value="TWU13397.1"/>
    <property type="molecule type" value="Genomic_DNA"/>
</dbReference>
<dbReference type="Pfam" id="PF07859">
    <property type="entry name" value="Abhydrolase_3"/>
    <property type="match status" value="1"/>
</dbReference>
<evidence type="ECO:0000313" key="3">
    <source>
        <dbReference type="EMBL" id="TWU13397.1"/>
    </source>
</evidence>
<dbReference type="InterPro" id="IPR029058">
    <property type="entry name" value="AB_hydrolase_fold"/>
</dbReference>
<dbReference type="RefSeq" id="WP_146370726.1">
    <property type="nucleotide sequence ID" value="NZ_SJPP01000001.1"/>
</dbReference>
<organism evidence="3 4">
    <name type="scientific">Symmachiella macrocystis</name>
    <dbReference type="NCBI Taxonomy" id="2527985"/>
    <lineage>
        <taxon>Bacteria</taxon>
        <taxon>Pseudomonadati</taxon>
        <taxon>Planctomycetota</taxon>
        <taxon>Planctomycetia</taxon>
        <taxon>Planctomycetales</taxon>
        <taxon>Planctomycetaceae</taxon>
        <taxon>Symmachiella</taxon>
    </lineage>
</organism>
<gene>
    <name evidence="3" type="primary">nlhH_2</name>
    <name evidence="3" type="ORF">CA54_22320</name>
</gene>
<dbReference type="OrthoDB" id="179999at2"/>
<dbReference type="InterPro" id="IPR013094">
    <property type="entry name" value="AB_hydrolase_3"/>
</dbReference>
<dbReference type="AlphaFoldDB" id="A0A5C6BNS0"/>
<keyword evidence="4" id="KW-1185">Reference proteome</keyword>
<keyword evidence="1 3" id="KW-0378">Hydrolase</keyword>
<sequence>MSQFNRREFVQRGLAGTATLAWAVATDAQETSVSTKTYTYKKVGDLEIKADVHRIDDNVKRPVVVWIHGGALIVGNRAGIDKHVKARMIDAGYAIVSIDYRLAPETQLPAIIEDLEDAFRWVRDQGPKLFHVDATKIAVMGGSAGGYLTLMSGYRVKPRPSVLVAFFGYGDLVGDWYSSPSKHARHQQIKLTKAEAYKQVSGPPIADTRNRKGDGGAFYQYCRQHGLWPLAVSGWDPHSETEKFNPYMPLQNVTRDFPPTMLIHGTKDTDVPYEQSVLMAEQLKQHGVEYQLVTIPGGEHGLGGGDPKIIDAAYKSAGAFVDRYLQPSSL</sequence>
<dbReference type="SUPFAM" id="SSF53474">
    <property type="entry name" value="alpha/beta-Hydrolases"/>
    <property type="match status" value="1"/>
</dbReference>
<proteinExistence type="predicted"/>
<comment type="caution">
    <text evidence="3">The sequence shown here is derived from an EMBL/GenBank/DDBJ whole genome shotgun (WGS) entry which is preliminary data.</text>
</comment>
<accession>A0A5C6BNS0</accession>
<evidence type="ECO:0000256" key="1">
    <source>
        <dbReference type="ARBA" id="ARBA00022801"/>
    </source>
</evidence>
<dbReference type="Proteomes" id="UP000320735">
    <property type="component" value="Unassembled WGS sequence"/>
</dbReference>
<dbReference type="PROSITE" id="PS51318">
    <property type="entry name" value="TAT"/>
    <property type="match status" value="1"/>
</dbReference>
<dbReference type="PANTHER" id="PTHR48081">
    <property type="entry name" value="AB HYDROLASE SUPERFAMILY PROTEIN C4A8.06C"/>
    <property type="match status" value="1"/>
</dbReference>
<evidence type="ECO:0000313" key="4">
    <source>
        <dbReference type="Proteomes" id="UP000320735"/>
    </source>
</evidence>
<dbReference type="InterPro" id="IPR006311">
    <property type="entry name" value="TAT_signal"/>
</dbReference>
<dbReference type="Gene3D" id="3.40.50.1820">
    <property type="entry name" value="alpha/beta hydrolase"/>
    <property type="match status" value="1"/>
</dbReference>
<feature type="domain" description="Alpha/beta hydrolase fold-3" evidence="2">
    <location>
        <begin position="64"/>
        <end position="301"/>
    </location>
</feature>